<dbReference type="SUPFAM" id="SSF53613">
    <property type="entry name" value="Ribokinase-like"/>
    <property type="match status" value="1"/>
</dbReference>
<protein>
    <submittedName>
        <fullName evidence="2">Sugar kinase</fullName>
    </submittedName>
</protein>
<evidence type="ECO:0000313" key="3">
    <source>
        <dbReference type="Proteomes" id="UP000005496"/>
    </source>
</evidence>
<dbReference type="GO" id="GO:0016301">
    <property type="term" value="F:kinase activity"/>
    <property type="evidence" value="ECO:0007669"/>
    <property type="project" value="UniProtKB-KW"/>
</dbReference>
<dbReference type="InterPro" id="IPR000631">
    <property type="entry name" value="CARKD"/>
</dbReference>
<evidence type="ECO:0000259" key="1">
    <source>
        <dbReference type="Pfam" id="PF01256"/>
    </source>
</evidence>
<dbReference type="InterPro" id="IPR029056">
    <property type="entry name" value="Ribokinase-like"/>
</dbReference>
<proteinExistence type="predicted"/>
<dbReference type="RefSeq" id="WP_008869672.1">
    <property type="nucleotide sequence ID" value="NZ_ACJN02000002.1"/>
</dbReference>
<feature type="domain" description="YjeF C-terminal" evidence="1">
    <location>
        <begin position="104"/>
        <end position="247"/>
    </location>
</feature>
<gene>
    <name evidence="2" type="ORF">Dthio_PD1695</name>
</gene>
<name>D6SNL8_9BACT</name>
<reference evidence="2" key="1">
    <citation type="submission" date="2010-05" db="EMBL/GenBank/DDBJ databases">
        <title>The draft genome of Desulfonatronospira thiodismutans ASO3-1.</title>
        <authorList>
            <consortium name="US DOE Joint Genome Institute (JGI-PGF)"/>
            <person name="Lucas S."/>
            <person name="Copeland A."/>
            <person name="Lapidus A."/>
            <person name="Cheng J.-F."/>
            <person name="Bruce D."/>
            <person name="Goodwin L."/>
            <person name="Pitluck S."/>
            <person name="Chertkov O."/>
            <person name="Brettin T."/>
            <person name="Detter J.C."/>
            <person name="Han C."/>
            <person name="Land M.L."/>
            <person name="Hauser L."/>
            <person name="Kyrpides N."/>
            <person name="Mikhailova N."/>
            <person name="Muyzer G."/>
            <person name="Woyke T."/>
        </authorList>
    </citation>
    <scope>NUCLEOTIDE SEQUENCE [LARGE SCALE GENOMIC DNA]</scope>
    <source>
        <strain evidence="2">ASO3-1</strain>
    </source>
</reference>
<dbReference type="EMBL" id="ACJN02000002">
    <property type="protein sequence ID" value="EFI34344.1"/>
    <property type="molecule type" value="Genomic_DNA"/>
</dbReference>
<accession>D6SNL8</accession>
<evidence type="ECO:0000313" key="2">
    <source>
        <dbReference type="EMBL" id="EFI34344.1"/>
    </source>
</evidence>
<sequence length="284" mass="30953">MSWLIVGTVPEEDFPLVHGPVEVHSQSLRVLEREVKIARGTPALAAFTAMAAREMGLSMPHVMLVGDTGDGQGSRALYAHLVEMVDKLEIEGFTFHYLLPDIYWHNQVLWAIQEKLPSAMLVADAGFMYVAKMSGFAADYDLFTPDIGEMCFLADETAPHPFYTRGFLLEDESKVEEYISRAYSEQNAARHLLVKGAKDYIVRDDVILDTVSEPSVAAMEAIGGTGDSLTGIVTARLMAGEDIPAACHKSALTNRHLGVLGRPTPAYSIGHLLPYLAGAMQEAG</sequence>
<organism evidence="2 3">
    <name type="scientific">Desulfonatronospira thiodismutans ASO3-1</name>
    <dbReference type="NCBI Taxonomy" id="555779"/>
    <lineage>
        <taxon>Bacteria</taxon>
        <taxon>Pseudomonadati</taxon>
        <taxon>Thermodesulfobacteriota</taxon>
        <taxon>Desulfovibrionia</taxon>
        <taxon>Desulfovibrionales</taxon>
        <taxon>Desulfonatronovibrionaceae</taxon>
        <taxon>Desulfonatronospira</taxon>
    </lineage>
</organism>
<dbReference type="Pfam" id="PF01256">
    <property type="entry name" value="Carb_kinase"/>
    <property type="match status" value="1"/>
</dbReference>
<dbReference type="eggNOG" id="COG0063">
    <property type="taxonomic scope" value="Bacteria"/>
</dbReference>
<dbReference type="OrthoDB" id="5470480at2"/>
<keyword evidence="2" id="KW-0418">Kinase</keyword>
<dbReference type="AlphaFoldDB" id="D6SNL8"/>
<dbReference type="Gene3D" id="3.40.1190.20">
    <property type="match status" value="1"/>
</dbReference>
<dbReference type="Proteomes" id="UP000005496">
    <property type="component" value="Unassembled WGS sequence"/>
</dbReference>
<dbReference type="GO" id="GO:0016836">
    <property type="term" value="F:hydro-lyase activity"/>
    <property type="evidence" value="ECO:0007669"/>
    <property type="project" value="InterPro"/>
</dbReference>
<keyword evidence="2" id="KW-0808">Transferase</keyword>
<comment type="caution">
    <text evidence="2">The sequence shown here is derived from an EMBL/GenBank/DDBJ whole genome shotgun (WGS) entry which is preliminary data.</text>
</comment>
<keyword evidence="3" id="KW-1185">Reference proteome</keyword>